<gene>
    <name evidence="1" type="ORF">BJ970_006740</name>
</gene>
<reference evidence="1 2" key="1">
    <citation type="submission" date="2020-08" db="EMBL/GenBank/DDBJ databases">
        <title>Sequencing the genomes of 1000 actinobacteria strains.</title>
        <authorList>
            <person name="Klenk H.-P."/>
        </authorList>
    </citation>
    <scope>NUCLEOTIDE SEQUENCE [LARGE SCALE GENOMIC DNA]</scope>
    <source>
        <strain evidence="1 2">DSM 45584</strain>
    </source>
</reference>
<sequence>MARDHALIDLLSNAESSDTDLRPCIAHVTQVGQDAIERSRIDGTLAEGVTATDIAYHFVALMCGMQLSLTQDPVDIGHHIDLAVRGMARH</sequence>
<dbReference type="AlphaFoldDB" id="A0A840QGB8"/>
<evidence type="ECO:0008006" key="3">
    <source>
        <dbReference type="Google" id="ProtNLM"/>
    </source>
</evidence>
<protein>
    <recommendedName>
        <fullName evidence="3">Tetracyclin repressor-like C-terminal domain-containing protein</fullName>
    </recommendedName>
</protein>
<evidence type="ECO:0000313" key="2">
    <source>
        <dbReference type="Proteomes" id="UP000584374"/>
    </source>
</evidence>
<evidence type="ECO:0000313" key="1">
    <source>
        <dbReference type="EMBL" id="MBB5159141.1"/>
    </source>
</evidence>
<dbReference type="SUPFAM" id="SSF48498">
    <property type="entry name" value="Tetracyclin repressor-like, C-terminal domain"/>
    <property type="match status" value="1"/>
</dbReference>
<organism evidence="1 2">
    <name type="scientific">Saccharopolyspora phatthalungensis</name>
    <dbReference type="NCBI Taxonomy" id="664693"/>
    <lineage>
        <taxon>Bacteria</taxon>
        <taxon>Bacillati</taxon>
        <taxon>Actinomycetota</taxon>
        <taxon>Actinomycetes</taxon>
        <taxon>Pseudonocardiales</taxon>
        <taxon>Pseudonocardiaceae</taxon>
        <taxon>Saccharopolyspora</taxon>
    </lineage>
</organism>
<dbReference type="Proteomes" id="UP000584374">
    <property type="component" value="Unassembled WGS sequence"/>
</dbReference>
<keyword evidence="2" id="KW-1185">Reference proteome</keyword>
<dbReference type="EMBL" id="JACHIW010000002">
    <property type="protein sequence ID" value="MBB5159141.1"/>
    <property type="molecule type" value="Genomic_DNA"/>
</dbReference>
<comment type="caution">
    <text evidence="1">The sequence shown here is derived from an EMBL/GenBank/DDBJ whole genome shotgun (WGS) entry which is preliminary data.</text>
</comment>
<accession>A0A840QGB8</accession>
<name>A0A840QGB8_9PSEU</name>
<proteinExistence type="predicted"/>
<dbReference type="InterPro" id="IPR036271">
    <property type="entry name" value="Tet_transcr_reg_TetR-rel_C_sf"/>
</dbReference>
<dbReference type="RefSeq" id="WP_184731379.1">
    <property type="nucleotide sequence ID" value="NZ_JACHIW010000002.1"/>
</dbReference>